<name>A0A6N3D0B7_9ACTN</name>
<accession>A0A6N3D0B7</accession>
<keyword evidence="4 7" id="KW-0812">Transmembrane</keyword>
<dbReference type="InterPro" id="IPR003688">
    <property type="entry name" value="TraG/VirD4"/>
</dbReference>
<dbReference type="AlphaFoldDB" id="A0A6N3D0B7"/>
<proteinExistence type="inferred from homology"/>
<reference evidence="8" key="1">
    <citation type="submission" date="2019-11" db="EMBL/GenBank/DDBJ databases">
        <authorList>
            <person name="Feng L."/>
        </authorList>
    </citation>
    <scope>NUCLEOTIDE SEQUENCE</scope>
    <source>
        <strain evidence="8">CaerofaciensLFYP39</strain>
    </source>
</reference>
<dbReference type="GO" id="GO:0005886">
    <property type="term" value="C:plasma membrane"/>
    <property type="evidence" value="ECO:0007669"/>
    <property type="project" value="UniProtKB-SubCell"/>
</dbReference>
<evidence type="ECO:0000256" key="2">
    <source>
        <dbReference type="ARBA" id="ARBA00008806"/>
    </source>
</evidence>
<comment type="similarity">
    <text evidence="2">Belongs to the VirD4/TraG family.</text>
</comment>
<dbReference type="PANTHER" id="PTHR37937:SF1">
    <property type="entry name" value="CONJUGATIVE TRANSFER: DNA TRANSPORT"/>
    <property type="match status" value="1"/>
</dbReference>
<protein>
    <submittedName>
        <fullName evidence="8">Type IV secretory system Conjugative DNA transfer</fullName>
    </submittedName>
</protein>
<dbReference type="RefSeq" id="WP_156600117.1">
    <property type="nucleotide sequence ID" value="NZ_CACRTW010000032.1"/>
</dbReference>
<evidence type="ECO:0000313" key="8">
    <source>
        <dbReference type="EMBL" id="VYU21394.1"/>
    </source>
</evidence>
<gene>
    <name evidence="8" type="ORF">CALFYP39_01713</name>
</gene>
<organism evidence="8">
    <name type="scientific">Collinsella aerofaciens</name>
    <dbReference type="NCBI Taxonomy" id="74426"/>
    <lineage>
        <taxon>Bacteria</taxon>
        <taxon>Bacillati</taxon>
        <taxon>Actinomycetota</taxon>
        <taxon>Coriobacteriia</taxon>
        <taxon>Coriobacteriales</taxon>
        <taxon>Coriobacteriaceae</taxon>
        <taxon>Collinsella</taxon>
    </lineage>
</organism>
<sequence length="657" mass="73186">MKLPKLDITRAIGAVVLGAAAFWIVNLTVQKVMLGINGMDAPDDVVAFIAWSASRRPLGIYFGGLPLLISAATSLAFALAVFLKKEAPGEDISPAKQYGSQRFSTAQERLLYSHNKATDDWPVPDWCETVEDDNIILSLNSKVAGTSIVNDKKDPIRRESQVPNRNMFIMAGSGAGKSYRFVTNQIMQMNGNMVFTDPSGELFRASAAFLEKNGYEVQVIDLRDEEHILASTPYNPLINCRDVTSINSLVNMFIANTKGEDTRGDQQFFIDMEKNFYTCVCGMFVFWFKANGNTADCTLPGIIDYLAMAKADGAEGINKLDLVFEGTRERDGFDGFAQYIIDTYGEDALDDESLPENSVLTNYRTFKANAGAPEQMAAVVSSCAARLQRLNNPAIRKMLGRDELDLQSIDKRKRAIFFCIKSGGGPYDFVAAMALNQLFDISKDIGSTNGIGHLEIPLYCYLDELAQIGKIPDLEKLFAESRKFWINLCAIVQDGKQLEARYGKQSESIRANSAIFMYMGSSLFSDCEQISREMGNTTKKFTDYSVSNSVSGKSINESTRYVKVPLMSPEELYSFNEEDGLSPDECVTHYKQGMWFRDLKADPEIHPRRKEYLAAGKTDMLEWARSRKHAKEPDASTPEDVVLIDRANPKTIVIDAY</sequence>
<dbReference type="NCBIfam" id="NF045973">
    <property type="entry name" value="conju_CD1115"/>
    <property type="match status" value="1"/>
</dbReference>
<evidence type="ECO:0000256" key="7">
    <source>
        <dbReference type="SAM" id="Phobius"/>
    </source>
</evidence>
<dbReference type="EMBL" id="CACRTW010000032">
    <property type="protein sequence ID" value="VYU21394.1"/>
    <property type="molecule type" value="Genomic_DNA"/>
</dbReference>
<evidence type="ECO:0000256" key="5">
    <source>
        <dbReference type="ARBA" id="ARBA00022989"/>
    </source>
</evidence>
<feature type="transmembrane region" description="Helical" evidence="7">
    <location>
        <begin position="60"/>
        <end position="83"/>
    </location>
</feature>
<evidence type="ECO:0000256" key="4">
    <source>
        <dbReference type="ARBA" id="ARBA00022692"/>
    </source>
</evidence>
<evidence type="ECO:0000256" key="1">
    <source>
        <dbReference type="ARBA" id="ARBA00004651"/>
    </source>
</evidence>
<dbReference type="InterPro" id="IPR051539">
    <property type="entry name" value="T4SS-coupling_protein"/>
</dbReference>
<evidence type="ECO:0000256" key="3">
    <source>
        <dbReference type="ARBA" id="ARBA00022475"/>
    </source>
</evidence>
<feature type="transmembrane region" description="Helical" evidence="7">
    <location>
        <begin position="12"/>
        <end position="29"/>
    </location>
</feature>
<keyword evidence="5 7" id="KW-1133">Transmembrane helix</keyword>
<dbReference type="PANTHER" id="PTHR37937">
    <property type="entry name" value="CONJUGATIVE TRANSFER: DNA TRANSPORT"/>
    <property type="match status" value="1"/>
</dbReference>
<evidence type="ECO:0000256" key="6">
    <source>
        <dbReference type="ARBA" id="ARBA00023136"/>
    </source>
</evidence>
<dbReference type="CDD" id="cd01127">
    <property type="entry name" value="TrwB_TraG_TraD_VirD4"/>
    <property type="match status" value="1"/>
</dbReference>
<dbReference type="SUPFAM" id="SSF52540">
    <property type="entry name" value="P-loop containing nucleoside triphosphate hydrolases"/>
    <property type="match status" value="1"/>
</dbReference>
<dbReference type="Pfam" id="PF02534">
    <property type="entry name" value="T4SS-DNA_transf"/>
    <property type="match status" value="1"/>
</dbReference>
<keyword evidence="6 7" id="KW-0472">Membrane</keyword>
<comment type="subcellular location">
    <subcellularLocation>
        <location evidence="1">Cell membrane</location>
        <topology evidence="1">Multi-pass membrane protein</topology>
    </subcellularLocation>
</comment>
<dbReference type="InterPro" id="IPR027417">
    <property type="entry name" value="P-loop_NTPase"/>
</dbReference>
<dbReference type="Gene3D" id="3.40.50.300">
    <property type="entry name" value="P-loop containing nucleotide triphosphate hydrolases"/>
    <property type="match status" value="1"/>
</dbReference>
<keyword evidence="3" id="KW-1003">Cell membrane</keyword>